<sequence>MKPENVIDFNGEYKVESRQPPQASVPGRYVNFRRFLNTTPISYLRQVGMRAPAAKSSSGAIGDGRRNRTTLGFVHLGRFFQEYRAAFASRHCAIWPRPV</sequence>
<dbReference type="RefSeq" id="WP_097526983.1">
    <property type="nucleotide sequence ID" value="NZ_CP024310.1"/>
</dbReference>
<proteinExistence type="predicted"/>
<geneLocation type="plasmid" evidence="2">
    <name>psfrenxt3c</name>
</geneLocation>
<evidence type="ECO:0000313" key="1">
    <source>
        <dbReference type="EMBL" id="AUX79235.1"/>
    </source>
</evidence>
<dbReference type="Proteomes" id="UP000239340">
    <property type="component" value="Plasmid pSfreNXT3c"/>
</dbReference>
<reference evidence="1 2" key="1">
    <citation type="submission" date="2017-10" db="EMBL/GenBank/DDBJ databases">
        <title>Analysis of the genome sequences of Rhizobium populations associated to common bean (phaseolus vulgaris).</title>
        <authorList>
            <person name="Bustos P."/>
            <person name="Santamaria R.I."/>
            <person name="Miranda-Sanchez F."/>
            <person name="Perez-Carrascal O."/>
            <person name="Juarez S."/>
            <person name="Lozano L."/>
            <person name="Martinez-Flores I."/>
            <person name="Vinuesa P."/>
            <person name="Martinez-Romero E."/>
            <person name="Cevallos M.A."/>
            <person name="Romero D."/>
            <person name="Davila G."/>
            <person name="Gonzalez V."/>
        </authorList>
    </citation>
    <scope>NUCLEOTIDE SEQUENCE [LARGE SCALE GENOMIC DNA]</scope>
    <source>
        <strain evidence="1 2">NXT3</strain>
        <plasmid evidence="2">Plasmid psfrenxt3c</plasmid>
    </source>
</reference>
<accession>A0A2L0HCP1</accession>
<dbReference type="AlphaFoldDB" id="A0A2L0HCP1"/>
<keyword evidence="1" id="KW-0614">Plasmid</keyword>
<gene>
    <name evidence="1" type="ORF">NXT3_PC00054</name>
</gene>
<organism evidence="1 2">
    <name type="scientific">Rhizobium fredii</name>
    <name type="common">Sinorhizobium fredii</name>
    <dbReference type="NCBI Taxonomy" id="380"/>
    <lineage>
        <taxon>Bacteria</taxon>
        <taxon>Pseudomonadati</taxon>
        <taxon>Pseudomonadota</taxon>
        <taxon>Alphaproteobacteria</taxon>
        <taxon>Hyphomicrobiales</taxon>
        <taxon>Rhizobiaceae</taxon>
        <taxon>Sinorhizobium/Ensifer group</taxon>
        <taxon>Sinorhizobium</taxon>
    </lineage>
</organism>
<evidence type="ECO:0000313" key="2">
    <source>
        <dbReference type="Proteomes" id="UP000239340"/>
    </source>
</evidence>
<protein>
    <submittedName>
        <fullName evidence="1">Uncharacterized protein</fullName>
    </submittedName>
</protein>
<name>A0A2L0HCP1_RHIFR</name>
<dbReference type="EMBL" id="CP024310">
    <property type="protein sequence ID" value="AUX79235.1"/>
    <property type="molecule type" value="Genomic_DNA"/>
</dbReference>